<dbReference type="InterPro" id="IPR021787">
    <property type="entry name" value="DUF3352"/>
</dbReference>
<organism evidence="1 2">
    <name type="scientific">Mesoflavibacter zeaxanthinifaciens subsp. sabulilitoris</name>
    <dbReference type="NCBI Taxonomy" id="1520893"/>
    <lineage>
        <taxon>Bacteria</taxon>
        <taxon>Pseudomonadati</taxon>
        <taxon>Bacteroidota</taxon>
        <taxon>Flavobacteriia</taxon>
        <taxon>Flavobacteriales</taxon>
        <taxon>Flavobacteriaceae</taxon>
        <taxon>Mesoflavibacter</taxon>
    </lineage>
</organism>
<accession>A0A2T1NH45</accession>
<comment type="caution">
    <text evidence="1">The sequence shown here is derived from an EMBL/GenBank/DDBJ whole genome shotgun (WGS) entry which is preliminary data.</text>
</comment>
<dbReference type="OrthoDB" id="671157at2"/>
<keyword evidence="2" id="KW-1185">Reference proteome</keyword>
<dbReference type="Gene3D" id="2.20.110.10">
    <property type="entry name" value="Histone H3 K4-specific methyltransferase SET7/9 N-terminal domain"/>
    <property type="match status" value="1"/>
</dbReference>
<protein>
    <submittedName>
        <fullName evidence="1">DUF3352 domain-containing protein</fullName>
    </submittedName>
</protein>
<dbReference type="RefSeq" id="WP_106678015.1">
    <property type="nucleotide sequence ID" value="NZ_JACHWV010000001.1"/>
</dbReference>
<reference evidence="1 2" key="1">
    <citation type="submission" date="2018-03" db="EMBL/GenBank/DDBJ databases">
        <title>Mesoflavibacter sp. HG37 and Mesoflavibacter sp. HG96 sp.nov., two marine bacteria isolated from seawater of Western Pacific Ocean.</title>
        <authorList>
            <person name="Cheng H."/>
            <person name="Wu Y.-H."/>
            <person name="Guo L.-L."/>
            <person name="Xu X.-W."/>
        </authorList>
    </citation>
    <scope>NUCLEOTIDE SEQUENCE [LARGE SCALE GENOMIC DNA]</scope>
    <source>
        <strain evidence="1 2">KCTC 42117</strain>
    </source>
</reference>
<evidence type="ECO:0000313" key="2">
    <source>
        <dbReference type="Proteomes" id="UP000238430"/>
    </source>
</evidence>
<sequence>MKKRPILSALGVLFIAFCLYQVYVFYFATNDNIQSIYLVPKDAVYVIETDQPVDNWATISESEIWQHLNTNDYFNTLAKNLNKLDSIFKEKESVFNRIGNRDVLVSAHVYAPKKYGFFYVVDLQKLSRLNVLKSHLNTVVNNNYKVSKRDYKTHEITEVYDNKTHETLYISFIKNQMIASYVHTLVEASIDQFLEPEIGRNLNFLEVKKEVDGDDMFRLYFQYDYLDEFVKVFSNKPNTLTTSISKSLAFSGFSFDLNKNIITANGITNVNPNAGIYLKALQKSGKGGRSITGIAPKQTALYLSFGFSRFSEFYQNFEALQKENPKQFKSYTEGIEQVESFLKINIKRHFINWVDDEVALLQLHSSVSQSKQDVALVLKAKHKDDAKENLGFVLEQIRKRSPVKFKEINYKGYAINFMQIKGFFKLFLGGLFEDIEKPYFTIIDDYVVFSNHPNTLKSIINTYIDKETLTNFEAFIDFEDRFENRSSVFAYINTPSLYNSAYQFVDNDTKKQLKANKDYFICFPQIGLQLTPENKFFSSKIVIQYDDLESVKNNFTFKEEKQYTSSYSIEITKENLDKNTVFNVAELYPTDLTAKTFTKNYANGKPHIIVELKDGLKHGKYQEFYPNGILKISGKYRKDKQVGLWRAYNLNEDLVYKDRL</sequence>
<dbReference type="Proteomes" id="UP000238430">
    <property type="component" value="Unassembled WGS sequence"/>
</dbReference>
<name>A0A2T1NH45_9FLAO</name>
<proteinExistence type="predicted"/>
<evidence type="ECO:0000313" key="1">
    <source>
        <dbReference type="EMBL" id="PSG92102.1"/>
    </source>
</evidence>
<dbReference type="SUPFAM" id="SSF82185">
    <property type="entry name" value="Histone H3 K4-specific methyltransferase SET7/9 N-terminal domain"/>
    <property type="match status" value="1"/>
</dbReference>
<dbReference type="EMBL" id="PXOT01000020">
    <property type="protein sequence ID" value="PSG92102.1"/>
    <property type="molecule type" value="Genomic_DNA"/>
</dbReference>
<dbReference type="Pfam" id="PF11832">
    <property type="entry name" value="DUF3352"/>
    <property type="match status" value="1"/>
</dbReference>
<gene>
    <name evidence="1" type="ORF">C7H61_05855</name>
</gene>
<dbReference type="AlphaFoldDB" id="A0A2T1NH45"/>